<protein>
    <submittedName>
        <fullName evidence="2">Uncharacterized protein</fullName>
    </submittedName>
</protein>
<gene>
    <name evidence="2" type="ORF">PR048_001744</name>
</gene>
<evidence type="ECO:0000313" key="2">
    <source>
        <dbReference type="EMBL" id="KAJ8896400.1"/>
    </source>
</evidence>
<keyword evidence="3" id="KW-1185">Reference proteome</keyword>
<dbReference type="EMBL" id="JARBHB010000001">
    <property type="protein sequence ID" value="KAJ8896400.1"/>
    <property type="molecule type" value="Genomic_DNA"/>
</dbReference>
<evidence type="ECO:0000256" key="1">
    <source>
        <dbReference type="SAM" id="SignalP"/>
    </source>
</evidence>
<name>A0ABQ9II78_9NEOP</name>
<feature type="chain" id="PRO_5047169099" evidence="1">
    <location>
        <begin position="18"/>
        <end position="83"/>
    </location>
</feature>
<reference evidence="2 3" key="1">
    <citation type="submission" date="2023-02" db="EMBL/GenBank/DDBJ databases">
        <title>LHISI_Scaffold_Assembly.</title>
        <authorList>
            <person name="Stuart O.P."/>
            <person name="Cleave R."/>
            <person name="Magrath M.J.L."/>
            <person name="Mikheyev A.S."/>
        </authorList>
    </citation>
    <scope>NUCLEOTIDE SEQUENCE [LARGE SCALE GENOMIC DNA]</scope>
    <source>
        <strain evidence="2">Daus_M_001</strain>
        <tissue evidence="2">Leg muscle</tissue>
    </source>
</reference>
<comment type="caution">
    <text evidence="2">The sequence shown here is derived from an EMBL/GenBank/DDBJ whole genome shotgun (WGS) entry which is preliminary data.</text>
</comment>
<organism evidence="2 3">
    <name type="scientific">Dryococelus australis</name>
    <dbReference type="NCBI Taxonomy" id="614101"/>
    <lineage>
        <taxon>Eukaryota</taxon>
        <taxon>Metazoa</taxon>
        <taxon>Ecdysozoa</taxon>
        <taxon>Arthropoda</taxon>
        <taxon>Hexapoda</taxon>
        <taxon>Insecta</taxon>
        <taxon>Pterygota</taxon>
        <taxon>Neoptera</taxon>
        <taxon>Polyneoptera</taxon>
        <taxon>Phasmatodea</taxon>
        <taxon>Verophasmatodea</taxon>
        <taxon>Anareolatae</taxon>
        <taxon>Phasmatidae</taxon>
        <taxon>Eurycanthinae</taxon>
        <taxon>Dryococelus</taxon>
    </lineage>
</organism>
<keyword evidence="1" id="KW-0732">Signal</keyword>
<feature type="signal peptide" evidence="1">
    <location>
        <begin position="1"/>
        <end position="17"/>
    </location>
</feature>
<accession>A0ABQ9II78</accession>
<sequence>MLVRYLINAFVIFLVNTATKQINLATSDKAQEASYLVSEITKNMLLHSAGEVTFIPACCSIIYVDPEYKIKIQKIPLTDNTVS</sequence>
<proteinExistence type="predicted"/>
<evidence type="ECO:0000313" key="3">
    <source>
        <dbReference type="Proteomes" id="UP001159363"/>
    </source>
</evidence>
<dbReference type="Proteomes" id="UP001159363">
    <property type="component" value="Chromosome 1"/>
</dbReference>